<keyword evidence="4" id="KW-1185">Reference proteome</keyword>
<feature type="chain" id="PRO_5028860839" evidence="2">
    <location>
        <begin position="28"/>
        <end position="137"/>
    </location>
</feature>
<reference evidence="3 4" key="1">
    <citation type="submission" date="2020-01" db="EMBL/GenBank/DDBJ databases">
        <title>Genome sequence of Desulfovibrio aerotolerans DSM 16695(T).</title>
        <authorList>
            <person name="Karnachuk O."/>
            <person name="Avakyan M."/>
            <person name="Mardanov A."/>
            <person name="Kadnikov V."/>
            <person name="Ravin N."/>
        </authorList>
    </citation>
    <scope>NUCLEOTIDE SEQUENCE [LARGE SCALE GENOMIC DNA]</scope>
    <source>
        <strain evidence="3 4">DSM 16695</strain>
    </source>
</reference>
<evidence type="ECO:0000313" key="3">
    <source>
        <dbReference type="EMBL" id="MYL81526.1"/>
    </source>
</evidence>
<dbReference type="Proteomes" id="UP000482487">
    <property type="component" value="Unassembled WGS sequence"/>
</dbReference>
<organism evidence="3 4">
    <name type="scientific">Solidesulfovibrio aerotolerans</name>
    <dbReference type="NCBI Taxonomy" id="295255"/>
    <lineage>
        <taxon>Bacteria</taxon>
        <taxon>Pseudomonadati</taxon>
        <taxon>Thermodesulfobacteriota</taxon>
        <taxon>Desulfovibrionia</taxon>
        <taxon>Desulfovibrionales</taxon>
        <taxon>Desulfovibrionaceae</taxon>
        <taxon>Solidesulfovibrio</taxon>
    </lineage>
</organism>
<dbReference type="OrthoDB" id="5458653at2"/>
<evidence type="ECO:0000313" key="4">
    <source>
        <dbReference type="Proteomes" id="UP000482487"/>
    </source>
</evidence>
<keyword evidence="1" id="KW-1133">Transmembrane helix</keyword>
<keyword evidence="1" id="KW-0812">Transmembrane</keyword>
<accession>A0A7C9IJI4</accession>
<feature type="signal peptide" evidence="2">
    <location>
        <begin position="1"/>
        <end position="27"/>
    </location>
</feature>
<sequence length="137" mass="15108">MTPVSSRTRLGLALALAWLLVAVAAAARDWPTPARLAEERYRTALLLANAVDKTFLPTVAVSDDDWQGPYHLLVNDFTARFGPRFDVAAIEARHDQALLSLTTERVRIVVFTLLATAAIWWLLATICTALGQTPHRT</sequence>
<proteinExistence type="predicted"/>
<comment type="caution">
    <text evidence="3">The sequence shown here is derived from an EMBL/GenBank/DDBJ whole genome shotgun (WGS) entry which is preliminary data.</text>
</comment>
<evidence type="ECO:0000256" key="1">
    <source>
        <dbReference type="SAM" id="Phobius"/>
    </source>
</evidence>
<dbReference type="AlphaFoldDB" id="A0A7C9IJI4"/>
<name>A0A7C9IJI4_9BACT</name>
<dbReference type="RefSeq" id="WP_160957646.1">
    <property type="nucleotide sequence ID" value="NZ_WVUD01000001.1"/>
</dbReference>
<evidence type="ECO:0000256" key="2">
    <source>
        <dbReference type="SAM" id="SignalP"/>
    </source>
</evidence>
<keyword evidence="2" id="KW-0732">Signal</keyword>
<protein>
    <submittedName>
        <fullName evidence="3">Uncharacterized protein</fullName>
    </submittedName>
</protein>
<keyword evidence="1" id="KW-0472">Membrane</keyword>
<dbReference type="EMBL" id="WVUD01000001">
    <property type="protein sequence ID" value="MYL81526.1"/>
    <property type="molecule type" value="Genomic_DNA"/>
</dbReference>
<gene>
    <name evidence="3" type="ORF">GTA51_00030</name>
</gene>
<feature type="transmembrane region" description="Helical" evidence="1">
    <location>
        <begin position="108"/>
        <end position="131"/>
    </location>
</feature>